<protein>
    <submittedName>
        <fullName evidence="1">Uncharacterized protein</fullName>
    </submittedName>
</protein>
<comment type="caution">
    <text evidence="1">The sequence shown here is derived from an EMBL/GenBank/DDBJ whole genome shotgun (WGS) entry which is preliminary data.</text>
</comment>
<dbReference type="Proteomes" id="UP001345963">
    <property type="component" value="Unassembled WGS sequence"/>
</dbReference>
<name>A0ABU7A3S5_9TELE</name>
<organism evidence="1 2">
    <name type="scientific">Ataeniobius toweri</name>
    <dbReference type="NCBI Taxonomy" id="208326"/>
    <lineage>
        <taxon>Eukaryota</taxon>
        <taxon>Metazoa</taxon>
        <taxon>Chordata</taxon>
        <taxon>Craniata</taxon>
        <taxon>Vertebrata</taxon>
        <taxon>Euteleostomi</taxon>
        <taxon>Actinopterygii</taxon>
        <taxon>Neopterygii</taxon>
        <taxon>Teleostei</taxon>
        <taxon>Neoteleostei</taxon>
        <taxon>Acanthomorphata</taxon>
        <taxon>Ovalentaria</taxon>
        <taxon>Atherinomorphae</taxon>
        <taxon>Cyprinodontiformes</taxon>
        <taxon>Goodeidae</taxon>
        <taxon>Ataeniobius</taxon>
    </lineage>
</organism>
<dbReference type="EMBL" id="JAHUTI010000635">
    <property type="protein sequence ID" value="MED6232285.1"/>
    <property type="molecule type" value="Genomic_DNA"/>
</dbReference>
<sequence>PTEVSTPSILSSLRLSCAKLLICLVTSQCFLHRTEGEISTLFWVGTMAGRVLLIR</sequence>
<accession>A0ABU7A3S5</accession>
<gene>
    <name evidence="1" type="ORF">ATANTOWER_026641</name>
</gene>
<evidence type="ECO:0000313" key="2">
    <source>
        <dbReference type="Proteomes" id="UP001345963"/>
    </source>
</evidence>
<feature type="non-terminal residue" evidence="1">
    <location>
        <position position="1"/>
    </location>
</feature>
<keyword evidence="2" id="KW-1185">Reference proteome</keyword>
<proteinExistence type="predicted"/>
<reference evidence="1 2" key="1">
    <citation type="submission" date="2021-07" db="EMBL/GenBank/DDBJ databases">
        <authorList>
            <person name="Palmer J.M."/>
        </authorList>
    </citation>
    <scope>NUCLEOTIDE SEQUENCE [LARGE SCALE GENOMIC DNA]</scope>
    <source>
        <strain evidence="1 2">AT_MEX2019</strain>
        <tissue evidence="1">Muscle</tissue>
    </source>
</reference>
<evidence type="ECO:0000313" key="1">
    <source>
        <dbReference type="EMBL" id="MED6232285.1"/>
    </source>
</evidence>